<protein>
    <submittedName>
        <fullName evidence="2">Uncharacterized protein</fullName>
    </submittedName>
</protein>
<comment type="caution">
    <text evidence="2">The sequence shown here is derived from an EMBL/GenBank/DDBJ whole genome shotgun (WGS) entry which is preliminary data.</text>
</comment>
<evidence type="ECO:0000256" key="1">
    <source>
        <dbReference type="SAM" id="MobiDB-lite"/>
    </source>
</evidence>
<evidence type="ECO:0000313" key="2">
    <source>
        <dbReference type="EMBL" id="RYR44025.1"/>
    </source>
</evidence>
<evidence type="ECO:0000313" key="3">
    <source>
        <dbReference type="Proteomes" id="UP000289738"/>
    </source>
</evidence>
<feature type="region of interest" description="Disordered" evidence="1">
    <location>
        <begin position="74"/>
        <end position="93"/>
    </location>
</feature>
<dbReference type="Proteomes" id="UP000289738">
    <property type="component" value="Chromosome A08"/>
</dbReference>
<dbReference type="EMBL" id="SDMP01000008">
    <property type="protein sequence ID" value="RYR44026.1"/>
    <property type="molecule type" value="Genomic_DNA"/>
</dbReference>
<gene>
    <name evidence="2" type="ORF">Ahy_A08g040407</name>
</gene>
<name>A0A445BZ45_ARAHY</name>
<reference evidence="2 3" key="1">
    <citation type="submission" date="2019-01" db="EMBL/GenBank/DDBJ databases">
        <title>Sequencing of cultivated peanut Arachis hypogaea provides insights into genome evolution and oil improvement.</title>
        <authorList>
            <person name="Chen X."/>
        </authorList>
    </citation>
    <scope>NUCLEOTIDE SEQUENCE [LARGE SCALE GENOMIC DNA]</scope>
    <source>
        <strain evidence="3">cv. Fuhuasheng</strain>
        <strain evidence="2">GDAAS-fuhuasheng2018</strain>
        <tissue evidence="2">Leaves</tissue>
    </source>
</reference>
<dbReference type="EMBL" id="SDMP01000008">
    <property type="protein sequence ID" value="RYR44023.1"/>
    <property type="molecule type" value="Genomic_DNA"/>
</dbReference>
<organism evidence="2 3">
    <name type="scientific">Arachis hypogaea</name>
    <name type="common">Peanut</name>
    <dbReference type="NCBI Taxonomy" id="3818"/>
    <lineage>
        <taxon>Eukaryota</taxon>
        <taxon>Viridiplantae</taxon>
        <taxon>Streptophyta</taxon>
        <taxon>Embryophyta</taxon>
        <taxon>Tracheophyta</taxon>
        <taxon>Spermatophyta</taxon>
        <taxon>Magnoliopsida</taxon>
        <taxon>eudicotyledons</taxon>
        <taxon>Gunneridae</taxon>
        <taxon>Pentapetalae</taxon>
        <taxon>rosids</taxon>
        <taxon>fabids</taxon>
        <taxon>Fabales</taxon>
        <taxon>Fabaceae</taxon>
        <taxon>Papilionoideae</taxon>
        <taxon>50 kb inversion clade</taxon>
        <taxon>dalbergioids sensu lato</taxon>
        <taxon>Dalbergieae</taxon>
        <taxon>Pterocarpus clade</taxon>
        <taxon>Arachis</taxon>
    </lineage>
</organism>
<accession>A0A445BZ45</accession>
<dbReference type="AlphaFoldDB" id="A0A445BZ45"/>
<sequence>MGETIAATTPCRPCPLELLPLKLPEPLPILLLNLFQRRHLCLLSSTAPISPDSGCVAGSVLSYWNCCRGQAEEKNEELSADGTSKSGKRHVKRSTWGEVVAEHIKIDMHEHEG</sequence>
<keyword evidence="3" id="KW-1185">Reference proteome</keyword>
<proteinExistence type="predicted"/>
<dbReference type="EMBL" id="SDMP01000008">
    <property type="protein sequence ID" value="RYR44024.1"/>
    <property type="molecule type" value="Genomic_DNA"/>
</dbReference>
<dbReference type="EMBL" id="SDMP01000008">
    <property type="protein sequence ID" value="RYR44025.1"/>
    <property type="molecule type" value="Genomic_DNA"/>
</dbReference>